<organism evidence="1 2">
    <name type="scientific">Weissella soli</name>
    <dbReference type="NCBI Taxonomy" id="155866"/>
    <lineage>
        <taxon>Bacteria</taxon>
        <taxon>Bacillati</taxon>
        <taxon>Bacillota</taxon>
        <taxon>Bacilli</taxon>
        <taxon>Lactobacillales</taxon>
        <taxon>Lactobacillaceae</taxon>
        <taxon>Weissella</taxon>
    </lineage>
</organism>
<dbReference type="RefSeq" id="WP_070230114.1">
    <property type="nucleotide sequence ID" value="NZ_BJYO01000002.1"/>
</dbReference>
<dbReference type="InterPro" id="IPR009921">
    <property type="entry name" value="YehS-like"/>
</dbReference>
<dbReference type="PANTHER" id="PTHR37805:SF1">
    <property type="entry name" value="CYTOPLASMIC PROTEIN"/>
    <property type="match status" value="1"/>
</dbReference>
<dbReference type="Pfam" id="PF07308">
    <property type="entry name" value="DUF1456"/>
    <property type="match status" value="2"/>
</dbReference>
<dbReference type="PANTHER" id="PTHR37805">
    <property type="entry name" value="CYTOPLASMIC PROTEIN-RELATED"/>
    <property type="match status" value="1"/>
</dbReference>
<evidence type="ECO:0000313" key="2">
    <source>
        <dbReference type="Proteomes" id="UP000254912"/>
    </source>
</evidence>
<dbReference type="EMBL" id="QRAS01000001">
    <property type="protein sequence ID" value="RDL12057.1"/>
    <property type="molecule type" value="Genomic_DNA"/>
</dbReference>
<sequence length="173" mass="19942">MNNNDIVRRIRYAYDIKDADMIKIFGLGGLEITKARYREIMTQQAKDTPRDEKLSRHELEQFMNGLIITQRGVKLAVDGQPMAPNYSMNRDNQINNVVFKKLKIAMQYTSEDILGFMMEAGFTMSNAEITDILRASTHKKYKIAGDQFLRKLLHGINLVQRPDTPKDEEIVSD</sequence>
<dbReference type="KEGG" id="wso:WSWS_00855"/>
<name>A0A288Q6B6_9LACO</name>
<dbReference type="GeneID" id="94546052"/>
<comment type="caution">
    <text evidence="1">The sequence shown here is derived from an EMBL/GenBank/DDBJ whole genome shotgun (WGS) entry which is preliminary data.</text>
</comment>
<dbReference type="Proteomes" id="UP000254912">
    <property type="component" value="Unassembled WGS sequence"/>
</dbReference>
<gene>
    <name evidence="1" type="ORF">DFP99_0483</name>
</gene>
<keyword evidence="2" id="KW-1185">Reference proteome</keyword>
<dbReference type="AlphaFoldDB" id="A0A288Q6B6"/>
<evidence type="ECO:0000313" key="1">
    <source>
        <dbReference type="EMBL" id="RDL12057.1"/>
    </source>
</evidence>
<reference evidence="1 2" key="1">
    <citation type="submission" date="2018-07" db="EMBL/GenBank/DDBJ databases">
        <title>Genomic Encyclopedia of Type Strains, Phase III (KMG-III): the genomes of soil and plant-associated and newly described type strains.</title>
        <authorList>
            <person name="Whitman W."/>
        </authorList>
    </citation>
    <scope>NUCLEOTIDE SEQUENCE [LARGE SCALE GENOMIC DNA]</scope>
    <source>
        <strain evidence="1 2">CECT 7031</strain>
    </source>
</reference>
<accession>A0A288Q6B6</accession>
<protein>
    <submittedName>
        <fullName evidence="1">Uncharacterized protein YehS (DUF1456 family)</fullName>
    </submittedName>
</protein>
<proteinExistence type="predicted"/>